<keyword evidence="2" id="KW-1185">Reference proteome</keyword>
<reference evidence="1 2" key="1">
    <citation type="submission" date="2015-02" db="EMBL/GenBank/DDBJ databases">
        <title>Genome sequence of thermotolerant Streptomyces cyaneogriseus subsp. Noncyanogenus NMWT1, the producer of nematocidal antibiotics nemadectin.</title>
        <authorList>
            <person name="Wang H."/>
            <person name="Li C."/>
            <person name="Xiang W."/>
            <person name="Wang X."/>
        </authorList>
    </citation>
    <scope>NUCLEOTIDE SEQUENCE [LARGE SCALE GENOMIC DNA]</scope>
    <source>
        <strain evidence="1 2">NMWT 1</strain>
    </source>
</reference>
<gene>
    <name evidence="1" type="ORF">TU94_29840</name>
</gene>
<evidence type="ECO:0000313" key="2">
    <source>
        <dbReference type="Proteomes" id="UP000032234"/>
    </source>
</evidence>
<sequence length="101" mass="11040">MIAEEAVELLFDDVCRTLARAGFDIASVNADEGTGLRVRREPGAVIVGWMPGRELDPAGRRDAEYEGIRGALRKALWEILTQAGYAVQIDRPSGEVRVTPT</sequence>
<proteinExistence type="predicted"/>
<organism evidence="1 2">
    <name type="scientific">Streptomyces cyaneogriseus subsp. noncyanogenus</name>
    <dbReference type="NCBI Taxonomy" id="477245"/>
    <lineage>
        <taxon>Bacteria</taxon>
        <taxon>Bacillati</taxon>
        <taxon>Actinomycetota</taxon>
        <taxon>Actinomycetes</taxon>
        <taxon>Kitasatosporales</taxon>
        <taxon>Streptomycetaceae</taxon>
        <taxon>Streptomyces</taxon>
    </lineage>
</organism>
<dbReference type="KEGG" id="scw:TU94_29840"/>
<protein>
    <submittedName>
        <fullName evidence="1">Uncharacterized protein</fullName>
    </submittedName>
</protein>
<dbReference type="HOGENOM" id="CLU_2289998_0_0_11"/>
<dbReference type="OrthoDB" id="4236587at2"/>
<dbReference type="Proteomes" id="UP000032234">
    <property type="component" value="Chromosome"/>
</dbReference>
<dbReference type="AlphaFoldDB" id="A0A0C5G9L3"/>
<accession>A0A0C5G9L3</accession>
<dbReference type="RefSeq" id="WP_044386342.1">
    <property type="nucleotide sequence ID" value="NZ_CP010849.1"/>
</dbReference>
<name>A0A0C5G9L3_9ACTN</name>
<dbReference type="PATRIC" id="fig|477245.3.peg.6350"/>
<dbReference type="EMBL" id="CP010849">
    <property type="protein sequence ID" value="AJP05014.1"/>
    <property type="molecule type" value="Genomic_DNA"/>
</dbReference>
<dbReference type="STRING" id="477245.TU94_29840"/>
<evidence type="ECO:0000313" key="1">
    <source>
        <dbReference type="EMBL" id="AJP05014.1"/>
    </source>
</evidence>